<dbReference type="InterPro" id="IPR013534">
    <property type="entry name" value="Starch_synth_cat_dom"/>
</dbReference>
<evidence type="ECO:0000256" key="1">
    <source>
        <dbReference type="ARBA" id="ARBA00001478"/>
    </source>
</evidence>
<protein>
    <recommendedName>
        <fullName evidence="7">Glycogen synthase</fullName>
        <ecNumber evidence="7">2.4.1.21</ecNumber>
    </recommendedName>
    <alternativeName>
        <fullName evidence="7">Starch [bacterial glycogen] synthase</fullName>
    </alternativeName>
</protein>
<dbReference type="EC" id="2.4.1.21" evidence="7"/>
<evidence type="ECO:0000259" key="8">
    <source>
        <dbReference type="Pfam" id="PF00534"/>
    </source>
</evidence>
<dbReference type="HAMAP" id="MF_00484">
    <property type="entry name" value="Glycogen_synth"/>
    <property type="match status" value="1"/>
</dbReference>
<dbReference type="AlphaFoldDB" id="A0A1J5E1X5"/>
<evidence type="ECO:0000256" key="2">
    <source>
        <dbReference type="ARBA" id="ARBA00002764"/>
    </source>
</evidence>
<dbReference type="Pfam" id="PF00534">
    <property type="entry name" value="Glycos_transf_1"/>
    <property type="match status" value="1"/>
</dbReference>
<proteinExistence type="inferred from homology"/>
<dbReference type="NCBIfam" id="NF001899">
    <property type="entry name" value="PRK00654.1-2"/>
    <property type="match status" value="1"/>
</dbReference>
<evidence type="ECO:0000313" key="10">
    <source>
        <dbReference type="EMBL" id="OIP37318.1"/>
    </source>
</evidence>
<dbReference type="NCBIfam" id="TIGR02095">
    <property type="entry name" value="glgA"/>
    <property type="match status" value="1"/>
</dbReference>
<name>A0A1J5E1X5_9BACT</name>
<comment type="caution">
    <text evidence="10">The sequence shown here is derived from an EMBL/GenBank/DDBJ whole genome shotgun (WGS) entry which is preliminary data.</text>
</comment>
<keyword evidence="6 7" id="KW-0320">Glycogen biosynthesis</keyword>
<keyword evidence="5 7" id="KW-0808">Transferase</keyword>
<evidence type="ECO:0000256" key="4">
    <source>
        <dbReference type="ARBA" id="ARBA00022676"/>
    </source>
</evidence>
<feature type="domain" description="Glycosyl transferase family 1" evidence="8">
    <location>
        <begin position="300"/>
        <end position="449"/>
    </location>
</feature>
<keyword evidence="4 7" id="KW-0328">Glycosyltransferase</keyword>
<dbReference type="CDD" id="cd03791">
    <property type="entry name" value="GT5_Glycogen_synthase_DULL1-like"/>
    <property type="match status" value="1"/>
</dbReference>
<reference evidence="10 11" key="1">
    <citation type="journal article" date="2016" name="Environ. Microbiol.">
        <title>Genomic resolution of a cold subsurface aquifer community provides metabolic insights for novel microbes adapted to high CO concentrations.</title>
        <authorList>
            <person name="Probst A.J."/>
            <person name="Castelle C.J."/>
            <person name="Singh A."/>
            <person name="Brown C.T."/>
            <person name="Anantharaman K."/>
            <person name="Sharon I."/>
            <person name="Hug L.A."/>
            <person name="Burstein D."/>
            <person name="Emerson J.B."/>
            <person name="Thomas B.C."/>
            <person name="Banfield J.F."/>
        </authorList>
    </citation>
    <scope>NUCLEOTIDE SEQUENCE [LARGE SCALE GENOMIC DNA]</scope>
    <source>
        <strain evidence="10">CG2_30_40_21</strain>
    </source>
</reference>
<comment type="similarity">
    <text evidence="3 7">Belongs to the glycosyltransferase 1 family. Bacterial/plant glycogen synthase subfamily.</text>
</comment>
<organism evidence="10 11">
    <name type="scientific">Candidatus Desantisbacteria bacterium CG2_30_40_21</name>
    <dbReference type="NCBI Taxonomy" id="1817895"/>
    <lineage>
        <taxon>Bacteria</taxon>
        <taxon>Candidatus Desantisiibacteriota</taxon>
    </lineage>
</organism>
<dbReference type="GO" id="GO:0004373">
    <property type="term" value="F:alpha-1,4-glucan glucosyltransferase (UDP-glucose donor) activity"/>
    <property type="evidence" value="ECO:0007669"/>
    <property type="project" value="InterPro"/>
</dbReference>
<evidence type="ECO:0000256" key="6">
    <source>
        <dbReference type="ARBA" id="ARBA00023056"/>
    </source>
</evidence>
<dbReference type="UniPathway" id="UPA00164"/>
<dbReference type="PANTHER" id="PTHR45825:SF11">
    <property type="entry name" value="ALPHA AMYLASE DOMAIN-CONTAINING PROTEIN"/>
    <property type="match status" value="1"/>
</dbReference>
<dbReference type="InterPro" id="IPR011835">
    <property type="entry name" value="GS/SS"/>
</dbReference>
<dbReference type="STRING" id="1817895.AUJ95_08290"/>
<dbReference type="InterPro" id="IPR001296">
    <property type="entry name" value="Glyco_trans_1"/>
</dbReference>
<evidence type="ECO:0000256" key="5">
    <source>
        <dbReference type="ARBA" id="ARBA00022679"/>
    </source>
</evidence>
<dbReference type="SUPFAM" id="SSF53756">
    <property type="entry name" value="UDP-Glycosyltransferase/glycogen phosphorylase"/>
    <property type="match status" value="1"/>
</dbReference>
<feature type="domain" description="Starch synthase catalytic" evidence="9">
    <location>
        <begin position="2"/>
        <end position="247"/>
    </location>
</feature>
<feature type="binding site" evidence="7">
    <location>
        <position position="15"/>
    </location>
    <ligand>
        <name>ADP-alpha-D-glucose</name>
        <dbReference type="ChEBI" id="CHEBI:57498"/>
    </ligand>
</feature>
<dbReference type="PANTHER" id="PTHR45825">
    <property type="entry name" value="GRANULE-BOUND STARCH SYNTHASE 1, CHLOROPLASTIC/AMYLOPLASTIC"/>
    <property type="match status" value="1"/>
</dbReference>
<comment type="pathway">
    <text evidence="7">Glycan biosynthesis; glycogen biosynthesis.</text>
</comment>
<evidence type="ECO:0000256" key="3">
    <source>
        <dbReference type="ARBA" id="ARBA00010281"/>
    </source>
</evidence>
<dbReference type="Pfam" id="PF08323">
    <property type="entry name" value="Glyco_transf_5"/>
    <property type="match status" value="1"/>
</dbReference>
<accession>A0A1J5E1X5</accession>
<comment type="catalytic activity">
    <reaction evidence="1 7">
        <text>[(1-&gt;4)-alpha-D-glucosyl](n) + ADP-alpha-D-glucose = [(1-&gt;4)-alpha-D-glucosyl](n+1) + ADP + H(+)</text>
        <dbReference type="Rhea" id="RHEA:18189"/>
        <dbReference type="Rhea" id="RHEA-COMP:9584"/>
        <dbReference type="Rhea" id="RHEA-COMP:9587"/>
        <dbReference type="ChEBI" id="CHEBI:15378"/>
        <dbReference type="ChEBI" id="CHEBI:15444"/>
        <dbReference type="ChEBI" id="CHEBI:57498"/>
        <dbReference type="ChEBI" id="CHEBI:456216"/>
        <dbReference type="EC" id="2.4.1.21"/>
    </reaction>
</comment>
<comment type="function">
    <text evidence="2 7">Synthesizes alpha-1,4-glucan chains using ADP-glucose.</text>
</comment>
<gene>
    <name evidence="7" type="primary">glgA</name>
    <name evidence="10" type="ORF">AUJ95_08290</name>
</gene>
<sequence>MKILIVSSEAVPFAKTGGLADVTGALPLVLAEKGHDARLVLPHYAMTKKWLADNPQFVIQRVSEIDVPIKGTSITGVLEELKYKNITVYFIKNDDYYLRDELYSTKTGDYEDNAERFIFFSRAVLRILKIKNWLPDIIHLNDWQTASIPLFLKTVYKDDPFYSKIATVLTIHNLGYQGIFSASELELFSGVNSAEIFTMDKLEFYGKINLLKAGIVYADIVNTVSPRYAQEIQTPEYGYGLDGVLRQSSHELYGIINGIDYDVWNPLTDKEIIHHYCLNNIENKMLNKLNLLNECHLGEKIDEKTPLIGLVGRLASQKGLDILAEIFEPLLKMNIRLILLGSGEEKYHSLLQKIAKKYQGKISVNFGYNEGLAHRIYASSDMFLMPSHYEPCGLGQLISLRYGTVPIIRETGGLFDTIEEFEPLSGKGNGFTFTEYSGKALLQTIKRACYIYQHKTDWGKCVLNGINQNYSWTASALEYIKLYRKVATCHREHRECPT</sequence>
<evidence type="ECO:0000256" key="7">
    <source>
        <dbReference type="HAMAP-Rule" id="MF_00484"/>
    </source>
</evidence>
<dbReference type="GO" id="GO:0005978">
    <property type="term" value="P:glycogen biosynthetic process"/>
    <property type="evidence" value="ECO:0007669"/>
    <property type="project" value="UniProtKB-UniRule"/>
</dbReference>
<dbReference type="EMBL" id="MNYI01000214">
    <property type="protein sequence ID" value="OIP37318.1"/>
    <property type="molecule type" value="Genomic_DNA"/>
</dbReference>
<dbReference type="Proteomes" id="UP000183085">
    <property type="component" value="Unassembled WGS sequence"/>
</dbReference>
<evidence type="ECO:0000259" key="9">
    <source>
        <dbReference type="Pfam" id="PF08323"/>
    </source>
</evidence>
<dbReference type="GO" id="GO:0009011">
    <property type="term" value="F:alpha-1,4-glucan glucosyltransferase (ADP-glucose donor) activity"/>
    <property type="evidence" value="ECO:0007669"/>
    <property type="project" value="UniProtKB-UniRule"/>
</dbReference>
<dbReference type="Gene3D" id="3.40.50.2000">
    <property type="entry name" value="Glycogen Phosphorylase B"/>
    <property type="match status" value="2"/>
</dbReference>
<evidence type="ECO:0000313" key="11">
    <source>
        <dbReference type="Proteomes" id="UP000183085"/>
    </source>
</evidence>